<evidence type="ECO:0000313" key="2">
    <source>
        <dbReference type="EMBL" id="MDO7876801.1"/>
    </source>
</evidence>
<feature type="compositionally biased region" description="Low complexity" evidence="1">
    <location>
        <begin position="545"/>
        <end position="558"/>
    </location>
</feature>
<dbReference type="InterPro" id="IPR015943">
    <property type="entry name" value="WD40/YVTN_repeat-like_dom_sf"/>
</dbReference>
<accession>A0ABT9BEV9</accession>
<organism evidence="2 3">
    <name type="scientific">Hymenobacter aranciens</name>
    <dbReference type="NCBI Taxonomy" id="3063996"/>
    <lineage>
        <taxon>Bacteria</taxon>
        <taxon>Pseudomonadati</taxon>
        <taxon>Bacteroidota</taxon>
        <taxon>Cytophagia</taxon>
        <taxon>Cytophagales</taxon>
        <taxon>Hymenobacteraceae</taxon>
        <taxon>Hymenobacter</taxon>
    </lineage>
</organism>
<evidence type="ECO:0000313" key="3">
    <source>
        <dbReference type="Proteomes" id="UP001176429"/>
    </source>
</evidence>
<dbReference type="Gene3D" id="2.130.10.10">
    <property type="entry name" value="YVTN repeat-like/Quinoprotein amine dehydrogenase"/>
    <property type="match status" value="2"/>
</dbReference>
<sequence>MLVQLSPAYLRAICCWLMLLGGGLLAGRVQAQRVEVLPDKVLGQVAIRSVSSDQLSFAWVAARQGVFRYDGRQLLPLNQLVRRGPKLSGGGHRVVVDSAGTVWVGMDDGLYAFVPATGELRKVALPALRASNYLVNALLLDHNQLWIGRGLDPVQVLRLNVRAPERPAQVMWQYPKGYAIGLELDSLGRPLFISSIHSWRLHANGQVAPVAGYRPGHQLSKADGTSLRVAVSTRLPLPHGHLVLGDSALYEQQPSSAPRVVARWTFPRRRTPAVPRNDVLELDSTWYWPGEGEMLALSIRRSRQVPVIRHLPLPQGREWDLQLRFNRDRTGFWAFDAGVAGAIQLRPRSMPAVALPVAGNQALSTRSINRLPNGRLLVGSYAGTFTQAADSPLARLRRWPGITFAYTWFSTLRLPDKRLLIANEHGRFEVLTNGLVEEICWEGPHPNLTAQASFCLLRDRAGQLWGGGQAGLFLLDAQHLTRVRYREGDAKWPLHHCEIEDIAEGQPGELWLATNQGLYRLRPATGELRHYGPTEPAPYNLPTNAASTRRSTRAARAS</sequence>
<evidence type="ECO:0008006" key="4">
    <source>
        <dbReference type="Google" id="ProtNLM"/>
    </source>
</evidence>
<proteinExistence type="predicted"/>
<dbReference type="EMBL" id="JAUQSY010000014">
    <property type="protein sequence ID" value="MDO7876801.1"/>
    <property type="molecule type" value="Genomic_DNA"/>
</dbReference>
<protein>
    <recommendedName>
        <fullName evidence="4">Transcriptional regulator</fullName>
    </recommendedName>
</protein>
<feature type="region of interest" description="Disordered" evidence="1">
    <location>
        <begin position="529"/>
        <end position="558"/>
    </location>
</feature>
<comment type="caution">
    <text evidence="2">The sequence shown here is derived from an EMBL/GenBank/DDBJ whole genome shotgun (WGS) entry which is preliminary data.</text>
</comment>
<reference evidence="2" key="1">
    <citation type="submission" date="2023-07" db="EMBL/GenBank/DDBJ databases">
        <authorList>
            <person name="Kim M.K."/>
        </authorList>
    </citation>
    <scope>NUCLEOTIDE SEQUENCE</scope>
    <source>
        <strain evidence="2">ASUV-10-1</strain>
    </source>
</reference>
<dbReference type="Proteomes" id="UP001176429">
    <property type="component" value="Unassembled WGS sequence"/>
</dbReference>
<keyword evidence="3" id="KW-1185">Reference proteome</keyword>
<gene>
    <name evidence="2" type="ORF">Q5H93_18795</name>
</gene>
<name>A0ABT9BEV9_9BACT</name>
<dbReference type="SUPFAM" id="SSF63829">
    <property type="entry name" value="Calcium-dependent phosphotriesterase"/>
    <property type="match status" value="1"/>
</dbReference>
<evidence type="ECO:0000256" key="1">
    <source>
        <dbReference type="SAM" id="MobiDB-lite"/>
    </source>
</evidence>